<evidence type="ECO:0000256" key="1">
    <source>
        <dbReference type="ARBA" id="ARBA00004604"/>
    </source>
</evidence>
<name>A0A2D0QA63_ICTPU</name>
<sequence length="237" mass="26730">MVGKIKRVRQKLHHDAVKINTGEEKTSSCLEKAPALPLNITTKTETRIKPADKNPRDVKALNFPKGVFAGTVIPPEALVQTLSVSELPAKPTAEPTEEKPRGVGEKKQQSKKEKMKERRERWLNKISAIKLARENRTELARRKATPVVGDMRVLADALPELLPCIRAPASKKQKGMVKKKAEPTDYCKMKPAQKRKLLELEMSRFSEAMRDTAFKSNPLAAIGEHLRKRLKQEEEQS</sequence>
<reference evidence="5" key="1">
    <citation type="journal article" date="2016" name="Nat. Commun.">
        <title>The channel catfish genome sequence provides insights into the evolution of scale formation in teleosts.</title>
        <authorList>
            <person name="Liu Z."/>
            <person name="Liu S."/>
            <person name="Yao J."/>
            <person name="Bao L."/>
            <person name="Zhang J."/>
            <person name="Li Y."/>
            <person name="Jiang C."/>
            <person name="Sun L."/>
            <person name="Wang R."/>
            <person name="Zhang Y."/>
            <person name="Zhou T."/>
            <person name="Zeng Q."/>
            <person name="Fu Q."/>
            <person name="Gao S."/>
            <person name="Li N."/>
            <person name="Koren S."/>
            <person name="Jiang Y."/>
            <person name="Zimin A."/>
            <person name="Xu P."/>
            <person name="Phillippy A.M."/>
            <person name="Geng X."/>
            <person name="Song L."/>
            <person name="Sun F."/>
            <person name="Li C."/>
            <person name="Wang X."/>
            <person name="Chen A."/>
            <person name="Jin Y."/>
            <person name="Yuan Z."/>
            <person name="Yang Y."/>
            <person name="Tan S."/>
            <person name="Peatman E."/>
            <person name="Lu J."/>
            <person name="Qin Z."/>
            <person name="Dunham R."/>
            <person name="Li Z."/>
            <person name="Sonstegard T."/>
            <person name="Feng J."/>
            <person name="Danzmann R.G."/>
            <person name="Schroeder S."/>
            <person name="Scheffler B."/>
            <person name="Duke M.V."/>
            <person name="Ballard L."/>
            <person name="Kucuktas H."/>
            <person name="Kaltenboeck L."/>
            <person name="Liu H."/>
            <person name="Armbruster J."/>
            <person name="Xie Y."/>
            <person name="Kirby M.L."/>
            <person name="Tian Y."/>
            <person name="Flanagan M.E."/>
            <person name="Mu W."/>
            <person name="Waldbieser G.C."/>
        </authorList>
    </citation>
    <scope>NUCLEOTIDE SEQUENCE [LARGE SCALE GENOMIC DNA]</scope>
    <source>
        <strain evidence="5">SDA103</strain>
    </source>
</reference>
<gene>
    <name evidence="6" type="primary">slx9</name>
</gene>
<dbReference type="Pfam" id="PF15341">
    <property type="entry name" value="SLX9"/>
    <property type="match status" value="1"/>
</dbReference>
<dbReference type="PANTHER" id="PTHR31109">
    <property type="entry name" value="PROTEIN FAM207A"/>
    <property type="match status" value="1"/>
</dbReference>
<evidence type="ECO:0000313" key="6">
    <source>
        <dbReference type="RefSeq" id="XP_017314596.1"/>
    </source>
</evidence>
<dbReference type="AlphaFoldDB" id="A0A2D0QA63"/>
<dbReference type="GO" id="GO:0005730">
    <property type="term" value="C:nucleolus"/>
    <property type="evidence" value="ECO:0007669"/>
    <property type="project" value="UniProtKB-SubCell"/>
</dbReference>
<evidence type="ECO:0000313" key="5">
    <source>
        <dbReference type="Proteomes" id="UP000221080"/>
    </source>
</evidence>
<dbReference type="STRING" id="7998.ENSIPUP00000012890"/>
<organism evidence="5 6">
    <name type="scientific">Ictalurus punctatus</name>
    <name type="common">Channel catfish</name>
    <name type="synonym">Silurus punctatus</name>
    <dbReference type="NCBI Taxonomy" id="7998"/>
    <lineage>
        <taxon>Eukaryota</taxon>
        <taxon>Metazoa</taxon>
        <taxon>Chordata</taxon>
        <taxon>Craniata</taxon>
        <taxon>Vertebrata</taxon>
        <taxon>Euteleostomi</taxon>
        <taxon>Actinopterygii</taxon>
        <taxon>Neopterygii</taxon>
        <taxon>Teleostei</taxon>
        <taxon>Ostariophysi</taxon>
        <taxon>Siluriformes</taxon>
        <taxon>Ictaluridae</taxon>
        <taxon>Ictalurus</taxon>
    </lineage>
</organism>
<comment type="similarity">
    <text evidence="2">Belongs to the SLX9 family.</text>
</comment>
<feature type="compositionally biased region" description="Basic and acidic residues" evidence="4">
    <location>
        <begin position="96"/>
        <end position="119"/>
    </location>
</feature>
<dbReference type="GO" id="GO:0000462">
    <property type="term" value="P:maturation of SSU-rRNA from tricistronic rRNA transcript (SSU-rRNA, 5.8S rRNA, LSU-rRNA)"/>
    <property type="evidence" value="ECO:0007669"/>
    <property type="project" value="InterPro"/>
</dbReference>
<comment type="subcellular location">
    <subcellularLocation>
        <location evidence="1">Nucleus</location>
        <location evidence="1">Nucleolus</location>
    </subcellularLocation>
</comment>
<evidence type="ECO:0000256" key="3">
    <source>
        <dbReference type="ARBA" id="ARBA00023242"/>
    </source>
</evidence>
<evidence type="ECO:0000256" key="2">
    <source>
        <dbReference type="ARBA" id="ARBA00011022"/>
    </source>
</evidence>
<keyword evidence="3" id="KW-0539">Nucleus</keyword>
<dbReference type="GO" id="GO:0030688">
    <property type="term" value="C:preribosome, small subunit precursor"/>
    <property type="evidence" value="ECO:0007669"/>
    <property type="project" value="InterPro"/>
</dbReference>
<dbReference type="PANTHER" id="PTHR31109:SF2">
    <property type="entry name" value="RIBOSOME BIOGENESIS PROTEIN SLX9 HOMOLOG"/>
    <property type="match status" value="1"/>
</dbReference>
<dbReference type="Proteomes" id="UP000221080">
    <property type="component" value="Chromosome 27"/>
</dbReference>
<dbReference type="InterPro" id="IPR028160">
    <property type="entry name" value="Slx9-like"/>
</dbReference>
<dbReference type="OrthoDB" id="18703at2759"/>
<dbReference type="GeneID" id="108259529"/>
<dbReference type="OMA" id="RTRFWEL"/>
<proteinExistence type="inferred from homology"/>
<dbReference type="GO" id="GO:0030686">
    <property type="term" value="C:90S preribosome"/>
    <property type="evidence" value="ECO:0007669"/>
    <property type="project" value="InterPro"/>
</dbReference>
<feature type="region of interest" description="Disordered" evidence="4">
    <location>
        <begin position="84"/>
        <end position="119"/>
    </location>
</feature>
<dbReference type="CTD" id="85395"/>
<protein>
    <submittedName>
        <fullName evidence="6">Protein FAM207A</fullName>
    </submittedName>
</protein>
<keyword evidence="5" id="KW-1185">Reference proteome</keyword>
<evidence type="ECO:0000256" key="4">
    <source>
        <dbReference type="SAM" id="MobiDB-lite"/>
    </source>
</evidence>
<accession>A0A2D0QA63</accession>
<dbReference type="RefSeq" id="XP_017314596.1">
    <property type="nucleotide sequence ID" value="XM_017459107.3"/>
</dbReference>
<dbReference type="KEGG" id="ipu:108259529"/>
<reference evidence="6" key="2">
    <citation type="submission" date="2025-08" db="UniProtKB">
        <authorList>
            <consortium name="RefSeq"/>
        </authorList>
    </citation>
    <scope>IDENTIFICATION</scope>
    <source>
        <tissue evidence="6">Blood</tissue>
    </source>
</reference>